<protein>
    <submittedName>
        <fullName evidence="1">Uncharacterized protein</fullName>
    </submittedName>
</protein>
<keyword evidence="2" id="KW-1185">Reference proteome</keyword>
<organism evidence="1 2">
    <name type="scientific">Tupaia chinensis</name>
    <name type="common">Chinese tree shrew</name>
    <name type="synonym">Tupaia belangeri chinensis</name>
    <dbReference type="NCBI Taxonomy" id="246437"/>
    <lineage>
        <taxon>Eukaryota</taxon>
        <taxon>Metazoa</taxon>
        <taxon>Chordata</taxon>
        <taxon>Craniata</taxon>
        <taxon>Vertebrata</taxon>
        <taxon>Euteleostomi</taxon>
        <taxon>Mammalia</taxon>
        <taxon>Eutheria</taxon>
        <taxon>Euarchontoglires</taxon>
        <taxon>Scandentia</taxon>
        <taxon>Tupaiidae</taxon>
        <taxon>Tupaia</taxon>
    </lineage>
</organism>
<reference evidence="2" key="1">
    <citation type="submission" date="2012-07" db="EMBL/GenBank/DDBJ databases">
        <title>Genome of the Chinese tree shrew, a rising model animal genetically related to primates.</title>
        <authorList>
            <person name="Zhang G."/>
            <person name="Fan Y."/>
            <person name="Yao Y."/>
            <person name="Huang Z."/>
        </authorList>
    </citation>
    <scope>NUCLEOTIDE SEQUENCE [LARGE SCALE GENOMIC DNA]</scope>
</reference>
<evidence type="ECO:0000313" key="2">
    <source>
        <dbReference type="Proteomes" id="UP000011518"/>
    </source>
</evidence>
<accession>L9L149</accession>
<name>L9L149_TUPCH</name>
<proteinExistence type="predicted"/>
<sequence length="82" mass="8353">MASRGPSPESAFWGVDRTNAHRSAGVLPLLCVHSVARARALEQTRVVGAAGGRRGGAALRMLCGYRAAAGGGGRDVTVPPRG</sequence>
<dbReference type="EMBL" id="KB320563">
    <property type="protein sequence ID" value="ELW68683.1"/>
    <property type="molecule type" value="Genomic_DNA"/>
</dbReference>
<evidence type="ECO:0000313" key="1">
    <source>
        <dbReference type="EMBL" id="ELW68683.1"/>
    </source>
</evidence>
<dbReference type="AlphaFoldDB" id="L9L149"/>
<reference evidence="2" key="2">
    <citation type="journal article" date="2013" name="Nat. Commun.">
        <title>Genome of the Chinese tree shrew.</title>
        <authorList>
            <person name="Fan Y."/>
            <person name="Huang Z.Y."/>
            <person name="Cao C.C."/>
            <person name="Chen C.S."/>
            <person name="Chen Y.X."/>
            <person name="Fan D.D."/>
            <person name="He J."/>
            <person name="Hou H.L."/>
            <person name="Hu L."/>
            <person name="Hu X.T."/>
            <person name="Jiang X.T."/>
            <person name="Lai R."/>
            <person name="Lang Y.S."/>
            <person name="Liang B."/>
            <person name="Liao S.G."/>
            <person name="Mu D."/>
            <person name="Ma Y.Y."/>
            <person name="Niu Y.Y."/>
            <person name="Sun X.Q."/>
            <person name="Xia J.Q."/>
            <person name="Xiao J."/>
            <person name="Xiong Z.Q."/>
            <person name="Xu L."/>
            <person name="Yang L."/>
            <person name="Zhang Y."/>
            <person name="Zhao W."/>
            <person name="Zhao X.D."/>
            <person name="Zheng Y.T."/>
            <person name="Zhou J.M."/>
            <person name="Zhu Y.B."/>
            <person name="Zhang G.J."/>
            <person name="Wang J."/>
            <person name="Yao Y.G."/>
        </authorList>
    </citation>
    <scope>NUCLEOTIDE SEQUENCE [LARGE SCALE GENOMIC DNA]</scope>
</reference>
<dbReference type="InParanoid" id="L9L149"/>
<gene>
    <name evidence="1" type="ORF">TREES_T100008697</name>
</gene>
<dbReference type="Proteomes" id="UP000011518">
    <property type="component" value="Unassembled WGS sequence"/>
</dbReference>